<dbReference type="GO" id="GO:0003865">
    <property type="term" value="F:3-oxo-5-alpha-steroid 4-dehydrogenase activity"/>
    <property type="evidence" value="ECO:0007669"/>
    <property type="project" value="TreeGrafter"/>
</dbReference>
<organism evidence="11 12">
    <name type="scientific">Tropilaelaps mercedesae</name>
    <dbReference type="NCBI Taxonomy" id="418985"/>
    <lineage>
        <taxon>Eukaryota</taxon>
        <taxon>Metazoa</taxon>
        <taxon>Ecdysozoa</taxon>
        <taxon>Arthropoda</taxon>
        <taxon>Chelicerata</taxon>
        <taxon>Arachnida</taxon>
        <taxon>Acari</taxon>
        <taxon>Parasitiformes</taxon>
        <taxon>Mesostigmata</taxon>
        <taxon>Gamasina</taxon>
        <taxon>Dermanyssoidea</taxon>
        <taxon>Laelapidae</taxon>
        <taxon>Tropilaelaps</taxon>
    </lineage>
</organism>
<dbReference type="GO" id="GO:0160198">
    <property type="term" value="F:polyprenal reductase activity"/>
    <property type="evidence" value="ECO:0007669"/>
    <property type="project" value="UniProtKB-EC"/>
</dbReference>
<comment type="caution">
    <text evidence="11">The sequence shown here is derived from an EMBL/GenBank/DDBJ whole genome shotgun (WGS) entry which is preliminary data.</text>
</comment>
<evidence type="ECO:0000256" key="1">
    <source>
        <dbReference type="ARBA" id="ARBA00004127"/>
    </source>
</evidence>
<dbReference type="InterPro" id="IPR001104">
    <property type="entry name" value="3-oxo-5_a-steroid_4-DH_C"/>
</dbReference>
<dbReference type="Gene3D" id="1.20.120.1630">
    <property type="match status" value="1"/>
</dbReference>
<dbReference type="EMBL" id="MNPL01009798">
    <property type="protein sequence ID" value="OQR73528.1"/>
    <property type="molecule type" value="Genomic_DNA"/>
</dbReference>
<dbReference type="OrthoDB" id="5788137at2759"/>
<feature type="domain" description="3-oxo-5-alpha-steroid 4-dehydrogenase C-terminal" evidence="10">
    <location>
        <begin position="19"/>
        <end position="140"/>
    </location>
</feature>
<dbReference type="AlphaFoldDB" id="A0A1V9XJK0"/>
<evidence type="ECO:0000259" key="10">
    <source>
        <dbReference type="Pfam" id="PF02544"/>
    </source>
</evidence>
<comment type="subcellular location">
    <subcellularLocation>
        <location evidence="1">Endomembrane system</location>
        <topology evidence="1">Multi-pass membrane protein</topology>
    </subcellularLocation>
    <subcellularLocation>
        <location evidence="9">Endoplasmic reticulum membrane</location>
    </subcellularLocation>
</comment>
<comment type="caution">
    <text evidence="9">Lacks conserved residue(s) required for the propagation of feature annotation.</text>
</comment>
<dbReference type="Pfam" id="PF02544">
    <property type="entry name" value="Steroid_dh"/>
    <property type="match status" value="1"/>
</dbReference>
<sequence length="140" mass="15956">MTFSSSSGGLQQLSLSFSDLLRLHVVLGTAMWTAAFWLEHDVAKRFANLRKDRTGKVVSTKHTVPSGGMFELVSSPHYFAEIMIYTSLTVVLGCFNLTWFFAVLWTYVNQIAIALLTHQWYQTKFKEYPASRRAVIPFLL</sequence>
<dbReference type="GO" id="GO:0102389">
    <property type="term" value="F:polyprenol reductase activity"/>
    <property type="evidence" value="ECO:0007669"/>
    <property type="project" value="UniProtKB-UniRule"/>
</dbReference>
<evidence type="ECO:0000256" key="3">
    <source>
        <dbReference type="ARBA" id="ARBA00022692"/>
    </source>
</evidence>
<dbReference type="GO" id="GO:0006488">
    <property type="term" value="P:dolichol-linked oligosaccharide biosynthetic process"/>
    <property type="evidence" value="ECO:0007669"/>
    <property type="project" value="UniProtKB-UniRule"/>
</dbReference>
<dbReference type="EC" id="1.3.1.94" evidence="2 9"/>
<evidence type="ECO:0000256" key="7">
    <source>
        <dbReference type="ARBA" id="ARBA00047186"/>
    </source>
</evidence>
<proteinExistence type="inferred from homology"/>
<dbReference type="PROSITE" id="PS50244">
    <property type="entry name" value="S5A_REDUCTASE"/>
    <property type="match status" value="1"/>
</dbReference>
<feature type="transmembrane region" description="Helical" evidence="9">
    <location>
        <begin position="20"/>
        <end position="38"/>
    </location>
</feature>
<name>A0A1V9XJK0_9ACAR</name>
<keyword evidence="9" id="KW-0560">Oxidoreductase</keyword>
<comment type="catalytic activity">
    <reaction evidence="8 9">
        <text>a di-trans,poly-cis-dolichal + NADP(+) = a di-trans,poly-cis-polyprenal + NADPH + H(+)</text>
        <dbReference type="Rhea" id="RHEA:80727"/>
        <dbReference type="Rhea" id="RHEA-COMP:19536"/>
        <dbReference type="Rhea" id="RHEA-COMP:19537"/>
        <dbReference type="ChEBI" id="CHEBI:15378"/>
        <dbReference type="ChEBI" id="CHEBI:57783"/>
        <dbReference type="ChEBI" id="CHEBI:58349"/>
        <dbReference type="ChEBI" id="CHEBI:231623"/>
        <dbReference type="ChEBI" id="CHEBI:231637"/>
        <dbReference type="EC" id="1.3.1.94"/>
    </reaction>
    <physiologicalReaction direction="right-to-left" evidence="8 9">
        <dbReference type="Rhea" id="RHEA:80729"/>
    </physiologicalReaction>
</comment>
<accession>A0A1V9XJK0</accession>
<evidence type="ECO:0000313" key="11">
    <source>
        <dbReference type="EMBL" id="OQR73528.1"/>
    </source>
</evidence>
<evidence type="ECO:0000256" key="8">
    <source>
        <dbReference type="ARBA" id="ARBA00049427"/>
    </source>
</evidence>
<evidence type="ECO:0000313" key="12">
    <source>
        <dbReference type="Proteomes" id="UP000192247"/>
    </source>
</evidence>
<keyword evidence="9" id="KW-0256">Endoplasmic reticulum</keyword>
<keyword evidence="5 9" id="KW-0472">Membrane</keyword>
<evidence type="ECO:0000256" key="6">
    <source>
        <dbReference type="ARBA" id="ARBA00046320"/>
    </source>
</evidence>
<evidence type="ECO:0000256" key="5">
    <source>
        <dbReference type="ARBA" id="ARBA00023136"/>
    </source>
</evidence>
<dbReference type="Proteomes" id="UP000192247">
    <property type="component" value="Unassembled WGS sequence"/>
</dbReference>
<comment type="pathway">
    <text evidence="9">Protein modification; protein glycosylation.</text>
</comment>
<dbReference type="PANTHER" id="PTHR14624">
    <property type="entry name" value="DFG10 PROTEIN"/>
    <property type="match status" value="1"/>
</dbReference>
<dbReference type="PANTHER" id="PTHR14624:SF0">
    <property type="entry name" value="POLYPRENOL REDUCTASE"/>
    <property type="match status" value="1"/>
</dbReference>
<evidence type="ECO:0000256" key="9">
    <source>
        <dbReference type="RuleBase" id="RU367081"/>
    </source>
</evidence>
<dbReference type="UniPathway" id="UPA00378"/>
<keyword evidence="3 9" id="KW-0812">Transmembrane</keyword>
<dbReference type="STRING" id="418985.A0A1V9XJK0"/>
<keyword evidence="4 9" id="KW-1133">Transmembrane helix</keyword>
<dbReference type="GO" id="GO:0016095">
    <property type="term" value="P:polyprenol catabolic process"/>
    <property type="evidence" value="ECO:0007669"/>
    <property type="project" value="UniProtKB-UniRule"/>
</dbReference>
<gene>
    <name evidence="11" type="ORF">BIW11_09675</name>
</gene>
<evidence type="ECO:0000256" key="4">
    <source>
        <dbReference type="ARBA" id="ARBA00022989"/>
    </source>
</evidence>
<evidence type="ECO:0000256" key="2">
    <source>
        <dbReference type="ARBA" id="ARBA00012522"/>
    </source>
</evidence>
<dbReference type="GO" id="GO:0005789">
    <property type="term" value="C:endoplasmic reticulum membrane"/>
    <property type="evidence" value="ECO:0007669"/>
    <property type="project" value="UniProtKB-SubCell"/>
</dbReference>
<feature type="transmembrane region" description="Helical" evidence="9">
    <location>
        <begin position="82"/>
        <end position="108"/>
    </location>
</feature>
<comment type="function">
    <text evidence="9">Plays a key role in early steps of protein N-linked glycosylation by being involved in the conversion of polyprenol into dolichol. Acts as a polyprenal reductase that mediates the reduction of polyprenal into dolichal in a NADP-dependent mechanism. Dolichols are required for the synthesis of dolichol-linked monosaccharides and the oligosaccharide precursor used for N-glycosylation.</text>
</comment>
<keyword evidence="9" id="KW-0521">NADP</keyword>
<protein>
    <recommendedName>
        <fullName evidence="7 9">Polyprenal reductase</fullName>
        <ecNumber evidence="2 9">1.3.1.94</ecNumber>
    </recommendedName>
</protein>
<reference evidence="11 12" key="1">
    <citation type="journal article" date="2017" name="Gigascience">
        <title>Draft genome of the honey bee ectoparasitic mite, Tropilaelaps mercedesae, is shaped by the parasitic life history.</title>
        <authorList>
            <person name="Dong X."/>
            <person name="Armstrong S.D."/>
            <person name="Xia D."/>
            <person name="Makepeace B.L."/>
            <person name="Darby A.C."/>
            <person name="Kadowaki T."/>
        </authorList>
    </citation>
    <scope>NUCLEOTIDE SEQUENCE [LARGE SCALE GENOMIC DNA]</scope>
    <source>
        <strain evidence="11">Wuxi-XJTLU</strain>
    </source>
</reference>
<dbReference type="InParanoid" id="A0A1V9XJK0"/>
<dbReference type="InterPro" id="IPR039698">
    <property type="entry name" value="Dfg10/SRD5A3"/>
</dbReference>
<keyword evidence="12" id="KW-1185">Reference proteome</keyword>
<comment type="similarity">
    <text evidence="6 9">Belongs to the steroid 5-alpha reductase family. Polyprenal reductase subfamily.</text>
</comment>